<feature type="region of interest" description="Disordered" evidence="1">
    <location>
        <begin position="681"/>
        <end position="700"/>
    </location>
</feature>
<proteinExistence type="predicted"/>
<dbReference type="EMBL" id="ML741795">
    <property type="protein sequence ID" value="KAE8327051.1"/>
    <property type="molecule type" value="Genomic_DNA"/>
</dbReference>
<gene>
    <name evidence="3" type="ORF">BDV39DRAFT_193196</name>
</gene>
<dbReference type="InterPro" id="IPR011009">
    <property type="entry name" value="Kinase-like_dom_sf"/>
</dbReference>
<dbReference type="Pfam" id="PF00069">
    <property type="entry name" value="Pkinase"/>
    <property type="match status" value="1"/>
</dbReference>
<keyword evidence="4" id="KW-1185">Reference proteome</keyword>
<reference evidence="4" key="1">
    <citation type="submission" date="2019-04" db="EMBL/GenBank/DDBJ databases">
        <title>Friends and foes A comparative genomics studyof 23 Aspergillus species from section Flavi.</title>
        <authorList>
            <consortium name="DOE Joint Genome Institute"/>
            <person name="Kjaerbolling I."/>
            <person name="Vesth T."/>
            <person name="Frisvad J.C."/>
            <person name="Nybo J.L."/>
            <person name="Theobald S."/>
            <person name="Kildgaard S."/>
            <person name="Isbrandt T."/>
            <person name="Kuo A."/>
            <person name="Sato A."/>
            <person name="Lyhne E.K."/>
            <person name="Kogle M.E."/>
            <person name="Wiebenga A."/>
            <person name="Kun R.S."/>
            <person name="Lubbers R.J."/>
            <person name="Makela M.R."/>
            <person name="Barry K."/>
            <person name="Chovatia M."/>
            <person name="Clum A."/>
            <person name="Daum C."/>
            <person name="Haridas S."/>
            <person name="He G."/>
            <person name="LaButti K."/>
            <person name="Lipzen A."/>
            <person name="Mondo S."/>
            <person name="Riley R."/>
            <person name="Salamov A."/>
            <person name="Simmons B.A."/>
            <person name="Magnuson J.K."/>
            <person name="Henrissat B."/>
            <person name="Mortensen U.H."/>
            <person name="Larsen T.O."/>
            <person name="Devries R.P."/>
            <person name="Grigoriev I.V."/>
            <person name="Machida M."/>
            <person name="Baker S.E."/>
            <person name="Andersen M.R."/>
        </authorList>
    </citation>
    <scope>NUCLEOTIDE SEQUENCE [LARGE SCALE GENOMIC DNA]</scope>
    <source>
        <strain evidence="4">CBS 130017</strain>
    </source>
</reference>
<feature type="domain" description="Protein kinase" evidence="2">
    <location>
        <begin position="118"/>
        <end position="208"/>
    </location>
</feature>
<feature type="region of interest" description="Disordered" evidence="1">
    <location>
        <begin position="708"/>
        <end position="786"/>
    </location>
</feature>
<organism evidence="3 4">
    <name type="scientific">Aspergillus sergii</name>
    <dbReference type="NCBI Taxonomy" id="1034303"/>
    <lineage>
        <taxon>Eukaryota</taxon>
        <taxon>Fungi</taxon>
        <taxon>Dikarya</taxon>
        <taxon>Ascomycota</taxon>
        <taxon>Pezizomycotina</taxon>
        <taxon>Eurotiomycetes</taxon>
        <taxon>Eurotiomycetidae</taxon>
        <taxon>Eurotiales</taxon>
        <taxon>Aspergillaceae</taxon>
        <taxon>Aspergillus</taxon>
        <taxon>Aspergillus subgen. Circumdati</taxon>
    </lineage>
</organism>
<dbReference type="InterPro" id="IPR000719">
    <property type="entry name" value="Prot_kinase_dom"/>
</dbReference>
<evidence type="ECO:0000256" key="1">
    <source>
        <dbReference type="SAM" id="MobiDB-lite"/>
    </source>
</evidence>
<dbReference type="GO" id="GO:0004672">
    <property type="term" value="F:protein kinase activity"/>
    <property type="evidence" value="ECO:0007669"/>
    <property type="project" value="InterPro"/>
</dbReference>
<evidence type="ECO:0000313" key="3">
    <source>
        <dbReference type="EMBL" id="KAE8327051.1"/>
    </source>
</evidence>
<protein>
    <recommendedName>
        <fullName evidence="2">Protein kinase domain-containing protein</fullName>
    </recommendedName>
</protein>
<dbReference type="GO" id="GO:0005524">
    <property type="term" value="F:ATP binding"/>
    <property type="evidence" value="ECO:0007669"/>
    <property type="project" value="InterPro"/>
</dbReference>
<evidence type="ECO:0000313" key="4">
    <source>
        <dbReference type="Proteomes" id="UP000325945"/>
    </source>
</evidence>
<feature type="compositionally biased region" description="Basic and acidic residues" evidence="1">
    <location>
        <begin position="38"/>
        <end position="58"/>
    </location>
</feature>
<dbReference type="Gene3D" id="3.30.200.20">
    <property type="entry name" value="Phosphorylase Kinase, domain 1"/>
    <property type="match status" value="1"/>
</dbReference>
<dbReference type="Pfam" id="PF12520">
    <property type="entry name" value="DUF3723"/>
    <property type="match status" value="2"/>
</dbReference>
<name>A0A5N6X1H1_9EURO</name>
<accession>A0A5N6X1H1</accession>
<dbReference type="Proteomes" id="UP000325945">
    <property type="component" value="Unassembled WGS sequence"/>
</dbReference>
<feature type="region of interest" description="Disordered" evidence="1">
    <location>
        <begin position="25"/>
        <end position="59"/>
    </location>
</feature>
<dbReference type="SUPFAM" id="SSF56112">
    <property type="entry name" value="Protein kinase-like (PK-like)"/>
    <property type="match status" value="1"/>
</dbReference>
<dbReference type="InterPro" id="IPR022198">
    <property type="entry name" value="DUF3723"/>
</dbReference>
<dbReference type="Gene3D" id="1.10.510.10">
    <property type="entry name" value="Transferase(Phosphotransferase) domain 1"/>
    <property type="match status" value="1"/>
</dbReference>
<evidence type="ECO:0000259" key="2">
    <source>
        <dbReference type="Pfam" id="PF00069"/>
    </source>
</evidence>
<sequence length="907" mass="102658">MDSDRSEKHLTRFPHSMGQYFDLVHDTTILPPQPPKETPGRLHKDPRKRPSEADTHVRAEKRRSTYICRRGSPWDVYRKFATLTLSNNIFLAVGPLHAPGHVDIVLIRLDNAPANGNIQSQARPSHPNLVNIKDVFLHAETLYTVYEDSDVSLERFISCTVIEEKHIATICKEVLEGLKYIHEELQISYQGSLYENICLTTSGRVKIGENLIHIAWETELKDQLANIGASIVLNARKETQSDLHSVGQILRYLVQPGTSLQNPTVETLTYPSHWSPSLIDFLESTKSSPSAADLLSEGEPPFLVVPKGVQIEVLHGEHRLHAAKQFLEPTERWWVVEIYLSDLQESTKQSIREEYAHELKFSDGDIYRKIRFYEQLNNTTQVEKWKARLSDGKSKYLQHLESPFNQRIRTKIKAKLREVQGRILSLRTFFDDSKCMEAWVISLRPIIPPIRRNANISFREAIFHCFQPADYNEVPLQVSGGRFKTFRGSTKDCKRIAYLMLFLVAVRNFPVLSRKAPHYTRGKKRPIVEGSLDEYQSHLARVAKKIGFASDEISKLSGADPDVVAIQSFISRIRPPQLWDIDEHRVSLLKDHIAIELGRLATRRDRGTQPKLTREIGRLPKNRRCGLPDTESYEADKDYLYIDDIYTFAPSGGSHLTSLAFQRDIFICFFGEVSLSGAYSCTSTPGSESSSEDSDTNDSTAEDALFVQTEDEPEVSVLGSGATVSSRLSGEVSPVPVQRTGSSNYDTASDAPESRPATYVPNYGQFGEEPQLSDSDTGEQFPRAPGFEPKEGLCMYDFHNLKSNERISTIIDEFLSTKSVFVLYNWTTRQYAKFQDLPGDHLAFGSQAAELADKGYKFVCFESDSSISPLALPNLWEALKENSLILSGKRTPDVWSREEFLESLNLI</sequence>
<dbReference type="AlphaFoldDB" id="A0A5N6X1H1"/>